<keyword evidence="2" id="KW-0677">Repeat</keyword>
<dbReference type="PROSITE" id="PS50026">
    <property type="entry name" value="EGF_3"/>
    <property type="match status" value="3"/>
</dbReference>
<dbReference type="InterPro" id="IPR032675">
    <property type="entry name" value="LRR_dom_sf"/>
</dbReference>
<comment type="caution">
    <text evidence="6">The sequence shown here is derived from an EMBL/GenBank/DDBJ whole genome shotgun (WGS) entry which is preliminary data.</text>
</comment>
<dbReference type="EMBL" id="BQXS01010883">
    <property type="protein sequence ID" value="GKT34894.1"/>
    <property type="molecule type" value="Genomic_DNA"/>
</dbReference>
<evidence type="ECO:0000256" key="3">
    <source>
        <dbReference type="ARBA" id="ARBA00023157"/>
    </source>
</evidence>
<sequence>TYTSSSSFSCSRAFANGSGAVNCLGGCAYGQECREVDAVSNQGECKDVVPDPSLHACVSTMILSDDKVSGTSTTFSVASLKSITSHSLTCDNVAKLNGIEHFLELQNLNLDCLSGLSSFTSLRYLSTLTGLISLNLNSCSSTLDYIPELNGLFPYLNELDLSNISLEEDALQTISQFTQLRSLFLCNSNLSLIPDLSNSSISLQELDIRQNSISSLSEIFDYSLFSLSNLFADDNLIRDPSPLYILSDSLCQLSLQNNLICGIDEEYLNSFKNRFMNVICSVNSYVFAPQAECSCNEIDFISDGKVCNPVWEADGTIVYEVECSSYSYRVKDPSNDDGFKCIEYGSGEDSSGNSDIFSLCFSCNDQNEHMECVEQSSYDPSYSSISVECACKEGWYGENCDAKCPVLINDGNEDVCSVSLSQGECNTFSHMCECSLGWGGSNCADDQCNILGDSGVCSGNGECQQLSDTSSYCNCSFGFNGDICDERGCSYNSRSDEYCSGAGFCVKDTTGDYHCSSCSTGYVLDADLSDCLVLCDSEYYCGRHGVCVGENECICETGYSGAQCDEYTCGDQLDPCSSSTNHGSCSRLSYIEHSCVCELGWNGSNCDIAGCSFSSDSSLPSCGDYGECVQDSNVSQCICDAGWDSSTFCFDLSGECGDDSDSFCSLHGNCVIDTSSSESSCDCYDGWTGSLCETEDCGCDIANIHSECVDGAVKATRVCACKLGWSGDNCLDSACNCHSKGECYVNENFEQLCECNEYYTGDFCEECTDPINCLYVYDKDNNRNLQISVSNQWPSMKELYNVSSSFLSTMSSHSLHSVEFERSNLYIPQAQIDIISQKLFVIESNGLFSYCYFENQAKHGSIISDGVILFLNSVGFVFCSLFEGDSFICKTINDLDPSICDVSQKSDKLVHNSSCSPSIFYSISGESLSLVPLFVTPPCSNEIDGVVIRIYEDVLMKCLGESSSWSLVTFNDVVNVEFESNISNNGVERYSEGNNQHIYLNLAQIGGIII</sequence>
<gene>
    <name evidence="6" type="ORF">ADUPG1_008160</name>
</gene>
<dbReference type="InterPro" id="IPR001611">
    <property type="entry name" value="Leu-rich_rpt"/>
</dbReference>
<dbReference type="SUPFAM" id="SSF52058">
    <property type="entry name" value="L domain-like"/>
    <property type="match status" value="1"/>
</dbReference>
<feature type="domain" description="EGF-like" evidence="5">
    <location>
        <begin position="652"/>
        <end position="693"/>
    </location>
</feature>
<evidence type="ECO:0000313" key="6">
    <source>
        <dbReference type="EMBL" id="GKT34894.1"/>
    </source>
</evidence>
<dbReference type="InterPro" id="IPR000742">
    <property type="entry name" value="EGF"/>
</dbReference>
<dbReference type="SMART" id="SM00181">
    <property type="entry name" value="EGF"/>
    <property type="match status" value="7"/>
</dbReference>
<feature type="domain" description="EGF-like" evidence="5">
    <location>
        <begin position="565"/>
        <end position="607"/>
    </location>
</feature>
<proteinExistence type="predicted"/>
<evidence type="ECO:0000256" key="2">
    <source>
        <dbReference type="ARBA" id="ARBA00022737"/>
    </source>
</evidence>
<accession>A0ABQ5KQZ9</accession>
<feature type="disulfide bond" evidence="4">
    <location>
        <begin position="475"/>
        <end position="484"/>
    </location>
</feature>
<feature type="disulfide bond" evidence="4">
    <location>
        <begin position="597"/>
        <end position="606"/>
    </location>
</feature>
<keyword evidence="3 4" id="KW-1015">Disulfide bond</keyword>
<comment type="caution">
    <text evidence="4">Lacks conserved residue(s) required for the propagation of feature annotation.</text>
</comment>
<dbReference type="InterPro" id="IPR051216">
    <property type="entry name" value="Teneurin"/>
</dbReference>
<dbReference type="PROSITE" id="PS01186">
    <property type="entry name" value="EGF_2"/>
    <property type="match status" value="3"/>
</dbReference>
<dbReference type="Gene3D" id="3.80.10.10">
    <property type="entry name" value="Ribonuclease Inhibitor"/>
    <property type="match status" value="1"/>
</dbReference>
<evidence type="ECO:0000256" key="1">
    <source>
        <dbReference type="ARBA" id="ARBA00022536"/>
    </source>
</evidence>
<dbReference type="Gene3D" id="2.10.25.10">
    <property type="entry name" value="Laminin"/>
    <property type="match status" value="2"/>
</dbReference>
<reference evidence="6" key="1">
    <citation type="submission" date="2022-03" db="EMBL/GenBank/DDBJ databases">
        <title>Draft genome sequence of Aduncisulcus paluster, a free-living microaerophilic Fornicata.</title>
        <authorList>
            <person name="Yuyama I."/>
            <person name="Kume K."/>
            <person name="Tamura T."/>
            <person name="Inagaki Y."/>
            <person name="Hashimoto T."/>
        </authorList>
    </citation>
    <scope>NUCLEOTIDE SEQUENCE</scope>
    <source>
        <strain evidence="6">NY0171</strain>
    </source>
</reference>
<evidence type="ECO:0000259" key="5">
    <source>
        <dbReference type="PROSITE" id="PS50026"/>
    </source>
</evidence>
<organism evidence="6 7">
    <name type="scientific">Aduncisulcus paluster</name>
    <dbReference type="NCBI Taxonomy" id="2918883"/>
    <lineage>
        <taxon>Eukaryota</taxon>
        <taxon>Metamonada</taxon>
        <taxon>Carpediemonas-like organisms</taxon>
        <taxon>Aduncisulcus</taxon>
    </lineage>
</organism>
<dbReference type="PROSITE" id="PS00022">
    <property type="entry name" value="EGF_1"/>
    <property type="match status" value="5"/>
</dbReference>
<dbReference type="PROSITE" id="PS51450">
    <property type="entry name" value="LRR"/>
    <property type="match status" value="1"/>
</dbReference>
<name>A0ABQ5KQZ9_9EUKA</name>
<keyword evidence="1 4" id="KW-0245">EGF-like domain</keyword>
<dbReference type="PANTHER" id="PTHR11219">
    <property type="entry name" value="TENEURIN AND N-ACETYLGLUCOSAMINE-1-PHOSPHODIESTER ALPHA-N-ACETYLGLUCOSAMINIDASE"/>
    <property type="match status" value="1"/>
</dbReference>
<evidence type="ECO:0000313" key="7">
    <source>
        <dbReference type="Proteomes" id="UP001057375"/>
    </source>
</evidence>
<dbReference type="Proteomes" id="UP001057375">
    <property type="component" value="Unassembled WGS sequence"/>
</dbReference>
<feature type="disulfide bond" evidence="4">
    <location>
        <begin position="683"/>
        <end position="692"/>
    </location>
</feature>
<protein>
    <recommendedName>
        <fullName evidence="5">EGF-like domain-containing protein</fullName>
    </recommendedName>
</protein>
<dbReference type="PANTHER" id="PTHR11219:SF70">
    <property type="entry name" value="EGF-LIKE DOMAIN-CONTAINING PROTEIN"/>
    <property type="match status" value="1"/>
</dbReference>
<feature type="domain" description="EGF-like" evidence="5">
    <location>
        <begin position="444"/>
        <end position="485"/>
    </location>
</feature>
<feature type="disulfide bond" evidence="4">
    <location>
        <begin position="664"/>
        <end position="681"/>
    </location>
</feature>
<evidence type="ECO:0000256" key="4">
    <source>
        <dbReference type="PROSITE-ProRule" id="PRU00076"/>
    </source>
</evidence>
<feature type="non-terminal residue" evidence="6">
    <location>
        <position position="1"/>
    </location>
</feature>
<keyword evidence="7" id="KW-1185">Reference proteome</keyword>